<keyword evidence="2" id="KW-0805">Transcription regulation</keyword>
<protein>
    <submittedName>
        <fullName evidence="7">RNA polymerase sigma factor SigY</fullName>
    </submittedName>
</protein>
<keyword evidence="8" id="KW-1185">Reference proteome</keyword>
<dbReference type="CDD" id="cd06171">
    <property type="entry name" value="Sigma70_r4"/>
    <property type="match status" value="1"/>
</dbReference>
<dbReference type="InterPro" id="IPR013325">
    <property type="entry name" value="RNA_pol_sigma_r2"/>
</dbReference>
<dbReference type="InterPro" id="IPR007627">
    <property type="entry name" value="RNA_pol_sigma70_r2"/>
</dbReference>
<dbReference type="EMBL" id="JAXOFX010000001">
    <property type="protein sequence ID" value="MDZ5470164.1"/>
    <property type="molecule type" value="Genomic_DNA"/>
</dbReference>
<dbReference type="Proteomes" id="UP001290455">
    <property type="component" value="Unassembled WGS sequence"/>
</dbReference>
<dbReference type="InterPro" id="IPR039425">
    <property type="entry name" value="RNA_pol_sigma-70-like"/>
</dbReference>
<evidence type="ECO:0000313" key="7">
    <source>
        <dbReference type="EMBL" id="MDZ5470164.1"/>
    </source>
</evidence>
<sequence length="183" mass="21596">MEEKDLITKAKRGDQHAFAKLFQDNYAFLVKYLIKVTMDRNLAEDIAQEAMAKCIEKIHLYDGKAKFSSWLISIASNYYIDQLRKNKREKNWQQQEQAVRHLKWQVETRNEEWNDTLTALGKLSEDVRIPIILKHYYGYSYDEIGEMMKVSPGTIKSRIHNGILTVRKELRLNEEPKKVSTRS</sequence>
<evidence type="ECO:0000256" key="1">
    <source>
        <dbReference type="ARBA" id="ARBA00010641"/>
    </source>
</evidence>
<reference evidence="7 8" key="1">
    <citation type="submission" date="2023-11" db="EMBL/GenBank/DDBJ databases">
        <title>Bacillus jintuensis, isolated from a mudflat on the Beibu Gulf coast.</title>
        <authorList>
            <person name="Li M."/>
        </authorList>
    </citation>
    <scope>NUCLEOTIDE SEQUENCE [LARGE SCALE GENOMIC DNA]</scope>
    <source>
        <strain evidence="7 8">31A1R</strain>
    </source>
</reference>
<proteinExistence type="inferred from homology"/>
<evidence type="ECO:0000259" key="6">
    <source>
        <dbReference type="Pfam" id="PF08281"/>
    </source>
</evidence>
<comment type="similarity">
    <text evidence="1">Belongs to the sigma-70 factor family. ECF subfamily.</text>
</comment>
<dbReference type="NCBIfam" id="TIGR02937">
    <property type="entry name" value="sigma70-ECF"/>
    <property type="match status" value="1"/>
</dbReference>
<evidence type="ECO:0000256" key="3">
    <source>
        <dbReference type="ARBA" id="ARBA00023082"/>
    </source>
</evidence>
<keyword evidence="3" id="KW-0731">Sigma factor</keyword>
<organism evidence="7 8">
    <name type="scientific">Robertmurraya mangrovi</name>
    <dbReference type="NCBI Taxonomy" id="3098077"/>
    <lineage>
        <taxon>Bacteria</taxon>
        <taxon>Bacillati</taxon>
        <taxon>Bacillota</taxon>
        <taxon>Bacilli</taxon>
        <taxon>Bacillales</taxon>
        <taxon>Bacillaceae</taxon>
        <taxon>Robertmurraya</taxon>
    </lineage>
</organism>
<dbReference type="Gene3D" id="1.10.10.10">
    <property type="entry name" value="Winged helix-like DNA-binding domain superfamily/Winged helix DNA-binding domain"/>
    <property type="match status" value="1"/>
</dbReference>
<dbReference type="InterPro" id="IPR036388">
    <property type="entry name" value="WH-like_DNA-bd_sf"/>
</dbReference>
<dbReference type="SUPFAM" id="SSF88659">
    <property type="entry name" value="Sigma3 and sigma4 domains of RNA polymerase sigma factors"/>
    <property type="match status" value="1"/>
</dbReference>
<feature type="domain" description="RNA polymerase sigma-70 region 2" evidence="5">
    <location>
        <begin position="21"/>
        <end position="88"/>
    </location>
</feature>
<dbReference type="PANTHER" id="PTHR43133:SF60">
    <property type="entry name" value="RNA POLYMERASE SIGMA FACTOR SIGV"/>
    <property type="match status" value="1"/>
</dbReference>
<evidence type="ECO:0000256" key="4">
    <source>
        <dbReference type="ARBA" id="ARBA00023163"/>
    </source>
</evidence>
<gene>
    <name evidence="7" type="primary">sigY</name>
    <name evidence="7" type="ORF">SM124_00245</name>
</gene>
<evidence type="ECO:0000256" key="2">
    <source>
        <dbReference type="ARBA" id="ARBA00023015"/>
    </source>
</evidence>
<dbReference type="Pfam" id="PF04542">
    <property type="entry name" value="Sigma70_r2"/>
    <property type="match status" value="1"/>
</dbReference>
<dbReference type="RefSeq" id="WP_322444478.1">
    <property type="nucleotide sequence ID" value="NZ_JAXOFX010000001.1"/>
</dbReference>
<accession>A0ABU5ISP0</accession>
<dbReference type="InterPro" id="IPR013324">
    <property type="entry name" value="RNA_pol_sigma_r3/r4-like"/>
</dbReference>
<keyword evidence="4" id="KW-0804">Transcription</keyword>
<name>A0ABU5ISP0_9BACI</name>
<dbReference type="InterPro" id="IPR014284">
    <property type="entry name" value="RNA_pol_sigma-70_dom"/>
</dbReference>
<evidence type="ECO:0000259" key="5">
    <source>
        <dbReference type="Pfam" id="PF04542"/>
    </source>
</evidence>
<feature type="domain" description="RNA polymerase sigma factor 70 region 4 type 2" evidence="6">
    <location>
        <begin position="117"/>
        <end position="162"/>
    </location>
</feature>
<dbReference type="Gene3D" id="1.10.1740.10">
    <property type="match status" value="1"/>
</dbReference>
<dbReference type="InterPro" id="IPR013249">
    <property type="entry name" value="RNA_pol_sigma70_r4_t2"/>
</dbReference>
<dbReference type="PANTHER" id="PTHR43133">
    <property type="entry name" value="RNA POLYMERASE ECF-TYPE SIGMA FACTO"/>
    <property type="match status" value="1"/>
</dbReference>
<dbReference type="SUPFAM" id="SSF88946">
    <property type="entry name" value="Sigma2 domain of RNA polymerase sigma factors"/>
    <property type="match status" value="1"/>
</dbReference>
<comment type="caution">
    <text evidence="7">The sequence shown here is derived from an EMBL/GenBank/DDBJ whole genome shotgun (WGS) entry which is preliminary data.</text>
</comment>
<evidence type="ECO:0000313" key="8">
    <source>
        <dbReference type="Proteomes" id="UP001290455"/>
    </source>
</evidence>
<dbReference type="Pfam" id="PF08281">
    <property type="entry name" value="Sigma70_r4_2"/>
    <property type="match status" value="1"/>
</dbReference>
<dbReference type="NCBIfam" id="NF007216">
    <property type="entry name" value="PRK09638.1"/>
    <property type="match status" value="1"/>
</dbReference>